<feature type="transmembrane region" description="Helical" evidence="2">
    <location>
        <begin position="963"/>
        <end position="979"/>
    </location>
</feature>
<evidence type="ECO:0000313" key="4">
    <source>
        <dbReference type="Proteomes" id="UP000294028"/>
    </source>
</evidence>
<reference evidence="3 4" key="1">
    <citation type="submission" date="2018-12" db="EMBL/GenBank/DDBJ databases">
        <title>Genome analysis provides insights into bioremediation potentialities of Halogeometricum borinquense strain N11.</title>
        <authorList>
            <person name="Najjari A."/>
            <person name="Youssef N."/>
            <person name="Fhoula I."/>
            <person name="Ben Dhia O."/>
            <person name="Mahjoubi M."/>
            <person name="Ouzari H.I."/>
            <person name="Cherif A."/>
        </authorList>
    </citation>
    <scope>NUCLEOTIDE SEQUENCE [LARGE SCALE GENOMIC DNA]</scope>
    <source>
        <strain evidence="3 4">N11</strain>
    </source>
</reference>
<feature type="transmembrane region" description="Helical" evidence="2">
    <location>
        <begin position="1010"/>
        <end position="1027"/>
    </location>
</feature>
<keyword evidence="2" id="KW-1133">Transmembrane helix</keyword>
<accession>A0A482TQ37</accession>
<dbReference type="AlphaFoldDB" id="A0A482TQ37"/>
<keyword evidence="2" id="KW-0812">Transmembrane</keyword>
<organism evidence="3 4">
    <name type="scientific">Halogeometricum borinquense</name>
    <dbReference type="NCBI Taxonomy" id="60847"/>
    <lineage>
        <taxon>Archaea</taxon>
        <taxon>Methanobacteriati</taxon>
        <taxon>Methanobacteriota</taxon>
        <taxon>Stenosarchaea group</taxon>
        <taxon>Halobacteria</taxon>
        <taxon>Halobacteriales</taxon>
        <taxon>Haloferacaceae</taxon>
        <taxon>Halogeometricum</taxon>
    </lineage>
</organism>
<gene>
    <name evidence="3" type="ORF">ELS19_14410</name>
</gene>
<evidence type="ECO:0000256" key="1">
    <source>
        <dbReference type="SAM" id="MobiDB-lite"/>
    </source>
</evidence>
<protein>
    <submittedName>
        <fullName evidence="3">Ig-like domain repeat protein</fullName>
    </submittedName>
</protein>
<comment type="caution">
    <text evidence="3">The sequence shown here is derived from an EMBL/GenBank/DDBJ whole genome shotgun (WGS) entry which is preliminary data.</text>
</comment>
<sequence length="1029" mass="111031">MIRDRLEDARRPTIVAFALFATYLVVSTAPVAAASTNSAVASKHTTDSDFSSATTLENMEVSGSGDSAVVQLSDSVHFSDGFEDYSVGTVEPGNWYQDSTSYGDDQVSDARAKFGSKSYYLEKLDGNGGGRLQHDVSETTANVSWYVYAADSNSESTFYLQDNGDSVVTIGIRDGELKYYNGSSFQTISTVPDSGEWVHLKISNIDAADDEATISWETSDGETGSATFQFRNDMDSGGYDAIGIAEYNSESWFDGILGDQPDTGTHVSDVHAAGNVTEAWVDFAALSGADATVTWQAKTSGTWSDVATQTYSSTGNYTLDVSGTSADEWRVRVDVDVTGESPAVEIADEGLLFNPEAPSADGGSASPQGGEETNNEDVTLSVPISDSDFSTPQGDSVTVDVYLDGEIVDTQTITSNQTVSTTVTELEDGNHTWHVETTDEYGEATTSSTWNFTVNHYAADVDNSSASPDGSTSRYANETISIDVSDRDFAEPSGDEVKVDLVLDGAVAGSKNVTKNGTVTFDVGPLEDGNHTWHVETTDEYGLTSESDSFTWEIDHYEPTVNSSSMSPEDGAKLTSKDVTLSVNVSDRDFQLDGDTVTAEFVVDSEVVGTDTLSANGTASTTITDVGGGNHSWYVRVYDEYGSGNSSNPDATSANKTYLVPSTLYIRPVNQPKELINGTNVTVTGRFFSGELVFERSTENGKLNLTDLPVDRTYVLVLEADGHNRRTVIITSLYEQDSVYLLNDSKTAYYTEFVLNDLTGEFSGSNERAKLYIERAVNTSSGLEWVTVSGDFFGAEGRFEATLEKDRRYRIRIVGEHNSSRVLGAYTATRKGTVTLNVGQVSWKVEDNTQAIRHSAAYIDLTDGNEEPNGVVHFQYHDPTQNTSKLRVIIHAANNSSNEIMNSTYTEGYGTFSLNKTVSGNLTETDWEVTWYAYNSSNTVIESSNDLADGKRYVIENPIGPKWTPVILTCLFLFVGMLFGGRLSSIGSLAVTGVAAVMWWLGWYTASGGVVVFAGLVAVAMAVGGGGRR</sequence>
<proteinExistence type="predicted"/>
<dbReference type="Proteomes" id="UP000294028">
    <property type="component" value="Unassembled WGS sequence"/>
</dbReference>
<feature type="region of interest" description="Disordered" evidence="1">
    <location>
        <begin position="353"/>
        <end position="376"/>
    </location>
</feature>
<dbReference type="Gene3D" id="2.60.40.10">
    <property type="entry name" value="Immunoglobulins"/>
    <property type="match status" value="3"/>
</dbReference>
<name>A0A482TQ37_9EURY</name>
<keyword evidence="2" id="KW-0472">Membrane</keyword>
<dbReference type="InterPro" id="IPR013783">
    <property type="entry name" value="Ig-like_fold"/>
</dbReference>
<dbReference type="RefSeq" id="WP_129785374.1">
    <property type="nucleotide sequence ID" value="NZ_RZHH01000002.1"/>
</dbReference>
<dbReference type="EMBL" id="RZHH01000002">
    <property type="protein sequence ID" value="RYJ15025.1"/>
    <property type="molecule type" value="Genomic_DNA"/>
</dbReference>
<evidence type="ECO:0000313" key="3">
    <source>
        <dbReference type="EMBL" id="RYJ15025.1"/>
    </source>
</evidence>
<evidence type="ECO:0000256" key="2">
    <source>
        <dbReference type="SAM" id="Phobius"/>
    </source>
</evidence>